<proteinExistence type="predicted"/>
<dbReference type="AlphaFoldDB" id="A0A835Q627"/>
<comment type="caution">
    <text evidence="1">The sequence shown here is derived from an EMBL/GenBank/DDBJ whole genome shotgun (WGS) entry which is preliminary data.</text>
</comment>
<evidence type="ECO:0000313" key="2">
    <source>
        <dbReference type="Proteomes" id="UP000639772"/>
    </source>
</evidence>
<gene>
    <name evidence="1" type="ORF">HPP92_019597</name>
</gene>
<sequence length="104" mass="11929">MVDGSMNGYIASKFFSRRQIVLVRQEHQIQRSYDSRPRNTEMTLADFASFPSPLPRANFPSRRPSKKLLLQPTRKGKPHITAFKIGPQEIAELAHNKALHFTHS</sequence>
<dbReference type="EMBL" id="JADCNM010000010">
    <property type="protein sequence ID" value="KAG0465433.1"/>
    <property type="molecule type" value="Genomic_DNA"/>
</dbReference>
<evidence type="ECO:0000313" key="1">
    <source>
        <dbReference type="EMBL" id="KAG0465433.1"/>
    </source>
</evidence>
<accession>A0A835Q627</accession>
<reference evidence="1 2" key="1">
    <citation type="journal article" date="2020" name="Nat. Food">
        <title>A phased Vanilla planifolia genome enables genetic improvement of flavour and production.</title>
        <authorList>
            <person name="Hasing T."/>
            <person name="Tang H."/>
            <person name="Brym M."/>
            <person name="Khazi F."/>
            <person name="Huang T."/>
            <person name="Chambers A.H."/>
        </authorList>
    </citation>
    <scope>NUCLEOTIDE SEQUENCE [LARGE SCALE GENOMIC DNA]</scope>
    <source>
        <tissue evidence="1">Leaf</tissue>
    </source>
</reference>
<name>A0A835Q627_VANPL</name>
<dbReference type="Proteomes" id="UP000639772">
    <property type="component" value="Chromosome 10"/>
</dbReference>
<organism evidence="1 2">
    <name type="scientific">Vanilla planifolia</name>
    <name type="common">Vanilla</name>
    <dbReference type="NCBI Taxonomy" id="51239"/>
    <lineage>
        <taxon>Eukaryota</taxon>
        <taxon>Viridiplantae</taxon>
        <taxon>Streptophyta</taxon>
        <taxon>Embryophyta</taxon>
        <taxon>Tracheophyta</taxon>
        <taxon>Spermatophyta</taxon>
        <taxon>Magnoliopsida</taxon>
        <taxon>Liliopsida</taxon>
        <taxon>Asparagales</taxon>
        <taxon>Orchidaceae</taxon>
        <taxon>Vanilloideae</taxon>
        <taxon>Vanilleae</taxon>
        <taxon>Vanilla</taxon>
    </lineage>
</organism>
<protein>
    <submittedName>
        <fullName evidence="1">Uncharacterized protein</fullName>
    </submittedName>
</protein>